<proteinExistence type="inferred from homology"/>
<feature type="transmembrane region" description="Helical" evidence="3">
    <location>
        <begin position="23"/>
        <end position="43"/>
    </location>
</feature>
<protein>
    <submittedName>
        <fullName evidence="5">Branched-chain amino acid ABC transporter substrate-binding protein</fullName>
    </submittedName>
</protein>
<feature type="domain" description="Leucine-binding protein" evidence="4">
    <location>
        <begin position="54"/>
        <end position="385"/>
    </location>
</feature>
<gene>
    <name evidence="5" type="ORF">PQR63_12360</name>
</gene>
<dbReference type="Proteomes" id="UP001629214">
    <property type="component" value="Unassembled WGS sequence"/>
</dbReference>
<keyword evidence="2" id="KW-0732">Signal</keyword>
<dbReference type="EMBL" id="JAQQFR010000007">
    <property type="protein sequence ID" value="MFL9879183.1"/>
    <property type="molecule type" value="Genomic_DNA"/>
</dbReference>
<comment type="caution">
    <text evidence="5">The sequence shown here is derived from an EMBL/GenBank/DDBJ whole genome shotgun (WGS) entry which is preliminary data.</text>
</comment>
<keyword evidence="3" id="KW-0472">Membrane</keyword>
<organism evidence="5 6">
    <name type="scientific">Herbaspirillum rhizosphaerae</name>
    <dbReference type="NCBI Taxonomy" id="346179"/>
    <lineage>
        <taxon>Bacteria</taxon>
        <taxon>Pseudomonadati</taxon>
        <taxon>Pseudomonadota</taxon>
        <taxon>Betaproteobacteria</taxon>
        <taxon>Burkholderiales</taxon>
        <taxon>Oxalobacteraceae</taxon>
        <taxon>Herbaspirillum</taxon>
    </lineage>
</organism>
<dbReference type="Gene3D" id="3.40.50.2300">
    <property type="match status" value="2"/>
</dbReference>
<evidence type="ECO:0000256" key="3">
    <source>
        <dbReference type="SAM" id="Phobius"/>
    </source>
</evidence>
<evidence type="ECO:0000256" key="1">
    <source>
        <dbReference type="ARBA" id="ARBA00010062"/>
    </source>
</evidence>
<name>A0ABW8ZA45_9BURK</name>
<dbReference type="Pfam" id="PF13458">
    <property type="entry name" value="Peripla_BP_6"/>
    <property type="match status" value="1"/>
</dbReference>
<accession>A0ABW8ZA45</accession>
<sequence length="401" mass="44121">MHYDDFCHKNHNPQRGNCSMSPLFRPVIWCLLYICAAAFYPSIAVAQELNKEVLIGYVAPLDDPDAVSGAQAAQLAIEETNAAPVRIGNVNVSFKLLEQNDKADPRAAERIARYLIKTEAVAVVGHWTSTTSISAAPIYTEAGIAQLAPIAWSSLYTLVAGKSHFQGVGSDDLAMSYAVNYLSSNLFLKRVMVIDDSALLGVSMADSFEKYAKKAGMETLRRSVSTQTSDFNSPLIFAKQFRPELILFTGRGAQSAVLAGSIKRLGISSRLLLTGPVVSPEFLTKINYSNEDLYAIVPGPPKDGNAKIQNFRKRYVARFNREPAPFAMFAYDCTLTLISAIKKADSLDRRRIIASLYEVSYSGLSGVMSFNPDGTLKNPSYTLYQTEKNRWTVRRTIKAPA</sequence>
<reference evidence="5 6" key="1">
    <citation type="journal article" date="2024" name="Chem. Sci.">
        <title>Discovery of megapolipeptins by genome mining of a Burkholderiales bacteria collection.</title>
        <authorList>
            <person name="Paulo B.S."/>
            <person name="Recchia M.J.J."/>
            <person name="Lee S."/>
            <person name="Fergusson C.H."/>
            <person name="Romanowski S.B."/>
            <person name="Hernandez A."/>
            <person name="Krull N."/>
            <person name="Liu D.Y."/>
            <person name="Cavanagh H."/>
            <person name="Bos A."/>
            <person name="Gray C.A."/>
            <person name="Murphy B.T."/>
            <person name="Linington R.G."/>
            <person name="Eustaquio A.S."/>
        </authorList>
    </citation>
    <scope>NUCLEOTIDE SEQUENCE [LARGE SCALE GENOMIC DNA]</scope>
    <source>
        <strain evidence="5 6">RL21-008-BIB-B</strain>
    </source>
</reference>
<comment type="similarity">
    <text evidence="1">Belongs to the leucine-binding protein family.</text>
</comment>
<evidence type="ECO:0000256" key="2">
    <source>
        <dbReference type="ARBA" id="ARBA00022729"/>
    </source>
</evidence>
<dbReference type="CDD" id="cd06342">
    <property type="entry name" value="PBP1_ABC_LIVBP-like"/>
    <property type="match status" value="1"/>
</dbReference>
<dbReference type="PANTHER" id="PTHR47151">
    <property type="entry name" value="LEU/ILE/VAL-BINDING ABC TRANSPORTER SUBUNIT"/>
    <property type="match status" value="1"/>
</dbReference>
<dbReference type="InterPro" id="IPR028081">
    <property type="entry name" value="Leu-bd"/>
</dbReference>
<evidence type="ECO:0000313" key="6">
    <source>
        <dbReference type="Proteomes" id="UP001629214"/>
    </source>
</evidence>
<dbReference type="RefSeq" id="WP_408168181.1">
    <property type="nucleotide sequence ID" value="NZ_JAQQFR010000007.1"/>
</dbReference>
<evidence type="ECO:0000259" key="4">
    <source>
        <dbReference type="Pfam" id="PF13458"/>
    </source>
</evidence>
<dbReference type="SUPFAM" id="SSF53822">
    <property type="entry name" value="Periplasmic binding protein-like I"/>
    <property type="match status" value="1"/>
</dbReference>
<keyword evidence="3" id="KW-0812">Transmembrane</keyword>
<dbReference type="PANTHER" id="PTHR47151:SF2">
    <property type="entry name" value="AMINO ACID BINDING PROTEIN"/>
    <property type="match status" value="1"/>
</dbReference>
<keyword evidence="3" id="KW-1133">Transmembrane helix</keyword>
<dbReference type="InterPro" id="IPR028082">
    <property type="entry name" value="Peripla_BP_I"/>
</dbReference>
<keyword evidence="6" id="KW-1185">Reference proteome</keyword>
<evidence type="ECO:0000313" key="5">
    <source>
        <dbReference type="EMBL" id="MFL9879183.1"/>
    </source>
</evidence>